<dbReference type="Proteomes" id="UP000635384">
    <property type="component" value="Unassembled WGS sequence"/>
</dbReference>
<dbReference type="InterPro" id="IPR014710">
    <property type="entry name" value="RmlC-like_jellyroll"/>
</dbReference>
<dbReference type="CDD" id="cd02910">
    <property type="entry name" value="cupin_Yhhw_N"/>
    <property type="match status" value="1"/>
</dbReference>
<dbReference type="RefSeq" id="WP_190786931.1">
    <property type="nucleotide sequence ID" value="NZ_JACXLC010000001.1"/>
</dbReference>
<dbReference type="Pfam" id="PF17954">
    <property type="entry name" value="Pirin_C_2"/>
    <property type="match status" value="1"/>
</dbReference>
<comment type="similarity">
    <text evidence="1 2">Belongs to the pirin family.</text>
</comment>
<proteinExistence type="inferred from homology"/>
<evidence type="ECO:0000313" key="5">
    <source>
        <dbReference type="EMBL" id="MBD2841385.1"/>
    </source>
</evidence>
<evidence type="ECO:0000256" key="1">
    <source>
        <dbReference type="ARBA" id="ARBA00008416"/>
    </source>
</evidence>
<dbReference type="InterPro" id="IPR003829">
    <property type="entry name" value="Pirin_N_dom"/>
</dbReference>
<reference evidence="5 6" key="1">
    <citation type="submission" date="2020-09" db="EMBL/GenBank/DDBJ databases">
        <authorList>
            <person name="Yoon J.-W."/>
        </authorList>
    </citation>
    <scope>NUCLEOTIDE SEQUENCE [LARGE SCALE GENOMIC DNA]</scope>
    <source>
        <strain evidence="5 6">KMU-140</strain>
    </source>
</reference>
<dbReference type="InterPro" id="IPR041602">
    <property type="entry name" value="Quercetinase_C"/>
</dbReference>
<dbReference type="Pfam" id="PF02678">
    <property type="entry name" value="Pirin"/>
    <property type="match status" value="1"/>
</dbReference>
<evidence type="ECO:0000256" key="2">
    <source>
        <dbReference type="RuleBase" id="RU003457"/>
    </source>
</evidence>
<evidence type="ECO:0000259" key="4">
    <source>
        <dbReference type="Pfam" id="PF17954"/>
    </source>
</evidence>
<protein>
    <submittedName>
        <fullName evidence="5">Pirin family protein</fullName>
    </submittedName>
</protein>
<dbReference type="InterPro" id="IPR012093">
    <property type="entry name" value="Pirin"/>
</dbReference>
<dbReference type="PANTHER" id="PTHR43212">
    <property type="entry name" value="QUERCETIN 2,3-DIOXYGENASE"/>
    <property type="match status" value="1"/>
</dbReference>
<comment type="caution">
    <text evidence="5">The sequence shown here is derived from an EMBL/GenBank/DDBJ whole genome shotgun (WGS) entry which is preliminary data.</text>
</comment>
<accession>A0ABR8KQ16</accession>
<dbReference type="PANTHER" id="PTHR43212:SF3">
    <property type="entry name" value="QUERCETIN 2,3-DIOXYGENASE"/>
    <property type="match status" value="1"/>
</dbReference>
<dbReference type="EMBL" id="JACXLC010000001">
    <property type="protein sequence ID" value="MBD2841385.1"/>
    <property type="molecule type" value="Genomic_DNA"/>
</dbReference>
<sequence length="237" mass="25716">MIELRPFNSLGSANHGWLDAHHHFSFAGYHDPARVNWGSLRVWNDDTIAPGTGFPTHPHSDMEIITYVRKGAITHRDSMGNEGRTEAGDVQVMSAGDGVQHSEYNLEDGETQIFQIWIIPDERGGKPTWGAKEFPKGERAGQFVPLAASTANDNDRDEGALPIRTDARVLGATIKAGESVTYTPSAADRHLYLVPATGAVKIDDVEAKARDGVAMTQLDEVTITAIEDSEVILVDAA</sequence>
<name>A0ABR8KQ16_9SPHN</name>
<feature type="domain" description="Pirin N-terminal" evidence="3">
    <location>
        <begin position="11"/>
        <end position="118"/>
    </location>
</feature>
<dbReference type="Gene3D" id="2.60.120.10">
    <property type="entry name" value="Jelly Rolls"/>
    <property type="match status" value="2"/>
</dbReference>
<evidence type="ECO:0000313" key="6">
    <source>
        <dbReference type="Proteomes" id="UP000635384"/>
    </source>
</evidence>
<dbReference type="PIRSF" id="PIRSF006232">
    <property type="entry name" value="Pirin"/>
    <property type="match status" value="1"/>
</dbReference>
<organism evidence="5 6">
    <name type="scientific">Erythrobacter rubeus</name>
    <dbReference type="NCBI Taxonomy" id="2760803"/>
    <lineage>
        <taxon>Bacteria</taxon>
        <taxon>Pseudomonadati</taxon>
        <taxon>Pseudomonadota</taxon>
        <taxon>Alphaproteobacteria</taxon>
        <taxon>Sphingomonadales</taxon>
        <taxon>Erythrobacteraceae</taxon>
        <taxon>Erythrobacter/Porphyrobacter group</taxon>
        <taxon>Erythrobacter</taxon>
    </lineage>
</organism>
<gene>
    <name evidence="5" type="ORF">IB285_03835</name>
</gene>
<keyword evidence="6" id="KW-1185">Reference proteome</keyword>
<feature type="domain" description="Quercetin 2,3-dioxygenase C-terminal cupin" evidence="4">
    <location>
        <begin position="155"/>
        <end position="235"/>
    </location>
</feature>
<dbReference type="InterPro" id="IPR011051">
    <property type="entry name" value="RmlC_Cupin_sf"/>
</dbReference>
<evidence type="ECO:0000259" key="3">
    <source>
        <dbReference type="Pfam" id="PF02678"/>
    </source>
</evidence>
<dbReference type="SUPFAM" id="SSF51182">
    <property type="entry name" value="RmlC-like cupins"/>
    <property type="match status" value="1"/>
</dbReference>